<dbReference type="PANTHER" id="PTHR19959:SF119">
    <property type="entry name" value="FUNGAL LIPASE-LIKE DOMAIN-CONTAINING PROTEIN"/>
    <property type="match status" value="1"/>
</dbReference>
<evidence type="ECO:0000313" key="1">
    <source>
        <dbReference type="EMBL" id="MBG6103848.1"/>
    </source>
</evidence>
<protein>
    <submittedName>
        <fullName evidence="1">Tetratricopeptide (TPR) repeat protein</fullName>
    </submittedName>
</protein>
<dbReference type="Gene3D" id="1.25.40.10">
    <property type="entry name" value="Tetratricopeptide repeat domain"/>
    <property type="match status" value="4"/>
</dbReference>
<organism evidence="1 2">
    <name type="scientific">Micromonospora vinacea</name>
    <dbReference type="NCBI Taxonomy" id="709878"/>
    <lineage>
        <taxon>Bacteria</taxon>
        <taxon>Bacillati</taxon>
        <taxon>Actinomycetota</taxon>
        <taxon>Actinomycetes</taxon>
        <taxon>Micromonosporales</taxon>
        <taxon>Micromonosporaceae</taxon>
        <taxon>Micromonospora</taxon>
    </lineage>
</organism>
<dbReference type="SMART" id="SM00028">
    <property type="entry name" value="TPR"/>
    <property type="match status" value="9"/>
</dbReference>
<dbReference type="SUPFAM" id="SSF52540">
    <property type="entry name" value="P-loop containing nucleoside triphosphate hydrolases"/>
    <property type="match status" value="1"/>
</dbReference>
<dbReference type="InterPro" id="IPR019734">
    <property type="entry name" value="TPR_rpt"/>
</dbReference>
<dbReference type="Pfam" id="PF13374">
    <property type="entry name" value="TPR_10"/>
    <property type="match status" value="5"/>
</dbReference>
<dbReference type="InterPro" id="IPR027417">
    <property type="entry name" value="P-loop_NTPase"/>
</dbReference>
<dbReference type="InterPro" id="IPR011990">
    <property type="entry name" value="TPR-like_helical_dom_sf"/>
</dbReference>
<dbReference type="SUPFAM" id="SSF48452">
    <property type="entry name" value="TPR-like"/>
    <property type="match status" value="3"/>
</dbReference>
<keyword evidence="2" id="KW-1185">Reference proteome</keyword>
<reference evidence="1 2" key="1">
    <citation type="submission" date="2020-11" db="EMBL/GenBank/DDBJ databases">
        <title>Sequencing the genomes of 1000 actinobacteria strains.</title>
        <authorList>
            <person name="Klenk H.-P."/>
        </authorList>
    </citation>
    <scope>NUCLEOTIDE SEQUENCE [LARGE SCALE GENOMIC DNA]</scope>
    <source>
        <strain evidence="1 2">DSM 101695</strain>
    </source>
</reference>
<accession>A0ABS0K5C9</accession>
<evidence type="ECO:0000313" key="2">
    <source>
        <dbReference type="Proteomes" id="UP000631791"/>
    </source>
</evidence>
<name>A0ABS0K5C9_9ACTN</name>
<dbReference type="Proteomes" id="UP000631791">
    <property type="component" value="Unassembled WGS sequence"/>
</dbReference>
<dbReference type="PANTHER" id="PTHR19959">
    <property type="entry name" value="KINESIN LIGHT CHAIN"/>
    <property type="match status" value="1"/>
</dbReference>
<gene>
    <name evidence="1" type="ORF">IW249_004262</name>
</gene>
<proteinExistence type="predicted"/>
<sequence>MTVDPLLVQQQVSAVAGTAYGVIGADLHVFGDGTPLYLLEEHRRPDPPDWSWLREMPSRMLNAHSRVVPFTGRESERDELRTWRETGPRLAVRWLHAPGGRGKTRLAGHLAAQAADEGWKVVTALPHVGTPSALLGSQDLRPDRHRGVLLIVDYADRYPLSSLLWLLRNALLHRADKPARVLMVARSASTWPALRANLDDPRVQAGTSEQYLAPLPDDEDARRAMFTAAHDSFAAVYGLSGPDAVPRLPNLGHPEFGLTLTVHVAALVAVDTRATGAQPPTQVTLLTRYLLDRERQHWTRLYEGRARGLNHGTPDDVMARTVFTAALAGPLPHPEAAGLLRRVERELPAERIISDHSHCYPAADPHRATVLEPLYPDRLAEDFIAHTLPGSDHPADPWAPTRLHDLLHEQPSPASDSPRPPATAATYTARAVTFLTAAAARWPHLGPAHLFPLLRDRPQLAIIAGSATLSTLAGMTDVDVTALEAVEALLPGDRHVDLDVGAAAVVDVLITRRLTKSDDPAEQARLHATRSWRLANAGRYADALAPISEAVAIRRRLADADPATHLPALARSLHNLGQVLSELGRPEEALAHSQEAGDTYRRLARSDPATYLSHLSRTLHNLGTVQGSLGRWDEALDHAQEAVTIGRLLADIDPTGYLPDLPGLLNNAIKLLAELGRHAATLALAEEAVTIGRRLTDTDRAAHGPELARSLQNLGNSLVHLHRPEEALAHSQEAADTFRQLADANPTAYLPELARSLTALGNTLVELGRPTAALAPSQEAAEVFRQLADTKPTAYLPELARSLNALGQVHAALGRWTEALALCGEAAAIGRRLVEAGAAAYLGHFAKQVGNLGLAQTELGRQEQALVHLQEAVDAHRRLAAANPTAHRGDLGKALHNLGLVWDRLGQPERALACAEEAVSIARQLARAEPASHLPDLAQSLNNLAGFLALVGRGEEAIGFAEEAVAVTRKLAGAPPTAYLPELAQSLNNVGVYLSMVDRHEDALAACREAADLYRHLAEADPAVYLPATAQALCNLSLRLTELGRRTEALAPAEESVGIYRELARTNPAIQRDRRFSMALMVYARARSGARPG</sequence>
<comment type="caution">
    <text evidence="1">The sequence shown here is derived from an EMBL/GenBank/DDBJ whole genome shotgun (WGS) entry which is preliminary data.</text>
</comment>
<dbReference type="RefSeq" id="WP_196922390.1">
    <property type="nucleotide sequence ID" value="NZ_JADOTY010000001.1"/>
</dbReference>
<dbReference type="EMBL" id="JADOTY010000001">
    <property type="protein sequence ID" value="MBG6103848.1"/>
    <property type="molecule type" value="Genomic_DNA"/>
</dbReference>
<dbReference type="Pfam" id="PF13424">
    <property type="entry name" value="TPR_12"/>
    <property type="match status" value="2"/>
</dbReference>